<dbReference type="STRING" id="39480.EUAN_03530"/>
<dbReference type="RefSeq" id="WP_071061010.1">
    <property type="nucleotide sequence ID" value="NZ_MKIE01000001.1"/>
</dbReference>
<protein>
    <submittedName>
        <fullName evidence="1">Uncharacterized protein</fullName>
    </submittedName>
</protein>
<name>A0A1S1VCG7_9FIRM</name>
<proteinExistence type="predicted"/>
<evidence type="ECO:0000313" key="2">
    <source>
        <dbReference type="Proteomes" id="UP000180254"/>
    </source>
</evidence>
<evidence type="ECO:0000313" key="1">
    <source>
        <dbReference type="EMBL" id="OHW63489.1"/>
    </source>
</evidence>
<keyword evidence="2" id="KW-1185">Reference proteome</keyword>
<reference evidence="1 2" key="1">
    <citation type="submission" date="2016-09" db="EMBL/GenBank/DDBJ databases">
        <title>Genome sequence of Eubacterium angustum.</title>
        <authorList>
            <person name="Poehlein A."/>
            <person name="Daniel R."/>
        </authorList>
    </citation>
    <scope>NUCLEOTIDE SEQUENCE [LARGE SCALE GENOMIC DNA]</scope>
    <source>
        <strain evidence="1 2">DSM 1989</strain>
    </source>
</reference>
<comment type="caution">
    <text evidence="1">The sequence shown here is derived from an EMBL/GenBank/DDBJ whole genome shotgun (WGS) entry which is preliminary data.</text>
</comment>
<sequence>MNKLTTIYINDYDDDIREKLMRLKRGLEERDTLLKEISSRKHDFLMTKKDVIKEYLDEKEYYPAQSYDNDRMNETFYCELNSHHIRLYIADYIHFIVTSGDQWMSFKIDLMVNDREDKFEKVSAIDSREGKVAFYDIQEDITPEFLDSEIEKLENNLDIFRHRVETYEDEMLIYRYEDIMCLRLNEMLSKVLNETKI</sequence>
<gene>
    <name evidence="1" type="ORF">EUAN_03530</name>
</gene>
<dbReference type="AlphaFoldDB" id="A0A1S1VCG7"/>
<organism evidence="1 2">
    <name type="scientific">Andreesenia angusta</name>
    <dbReference type="NCBI Taxonomy" id="39480"/>
    <lineage>
        <taxon>Bacteria</taxon>
        <taxon>Bacillati</taxon>
        <taxon>Bacillota</taxon>
        <taxon>Tissierellia</taxon>
        <taxon>Tissierellales</taxon>
        <taxon>Gottschalkiaceae</taxon>
        <taxon>Andreesenia</taxon>
    </lineage>
</organism>
<accession>A0A1S1VCG7</accession>
<dbReference type="EMBL" id="MKIE01000001">
    <property type="protein sequence ID" value="OHW63489.1"/>
    <property type="molecule type" value="Genomic_DNA"/>
</dbReference>
<dbReference type="Proteomes" id="UP000180254">
    <property type="component" value="Unassembled WGS sequence"/>
</dbReference>